<evidence type="ECO:0000256" key="4">
    <source>
        <dbReference type="ARBA" id="ARBA00022519"/>
    </source>
</evidence>
<feature type="transmembrane region" description="Helical" evidence="8">
    <location>
        <begin position="212"/>
        <end position="232"/>
    </location>
</feature>
<reference evidence="9 10" key="1">
    <citation type="journal article" date="2010" name="Stand. Genomic Sci.">
        <title>Complete genome sequence of Spirochaeta smaragdinae type strain (SEBR 4228).</title>
        <authorList>
            <person name="Mavromatis K."/>
            <person name="Yasawong M."/>
            <person name="Chertkov O."/>
            <person name="Lapidus A."/>
            <person name="Lucas S."/>
            <person name="Nolan M."/>
            <person name="Del Rio T.G."/>
            <person name="Tice H."/>
            <person name="Cheng J.F."/>
            <person name="Pitluck S."/>
            <person name="Liolios K."/>
            <person name="Ivanova N."/>
            <person name="Tapia R."/>
            <person name="Han C."/>
            <person name="Bruce D."/>
            <person name="Goodwin L."/>
            <person name="Pati A."/>
            <person name="Chen A."/>
            <person name="Palaniappan K."/>
            <person name="Land M."/>
            <person name="Hauser L."/>
            <person name="Chang Y.J."/>
            <person name="Jeffries C.D."/>
            <person name="Detter J.C."/>
            <person name="Rohde M."/>
            <person name="Brambilla E."/>
            <person name="Spring S."/>
            <person name="Goker M."/>
            <person name="Sikorski J."/>
            <person name="Woyke T."/>
            <person name="Bristow J."/>
            <person name="Eisen J.A."/>
            <person name="Markowitz V."/>
            <person name="Hugenholtz P."/>
            <person name="Klenk H.P."/>
            <person name="Kyrpides N.C."/>
        </authorList>
    </citation>
    <scope>NUCLEOTIDE SEQUENCE [LARGE SCALE GENOMIC DNA]</scope>
    <source>
        <strain evidence="10">DSM 11293 / JCM 15392 / SEBR 4228</strain>
    </source>
</reference>
<dbReference type="GO" id="GO:0005886">
    <property type="term" value="C:plasma membrane"/>
    <property type="evidence" value="ECO:0007669"/>
    <property type="project" value="UniProtKB-SubCell"/>
</dbReference>
<dbReference type="HOGENOM" id="CLU_028880_0_0_12"/>
<proteinExistence type="predicted"/>
<evidence type="ECO:0000256" key="1">
    <source>
        <dbReference type="ARBA" id="ARBA00004651"/>
    </source>
</evidence>
<feature type="transmembrane region" description="Helical" evidence="8">
    <location>
        <begin position="244"/>
        <end position="261"/>
    </location>
</feature>
<keyword evidence="6 8" id="KW-1133">Transmembrane helix</keyword>
<dbReference type="RefSeq" id="WP_013252839.1">
    <property type="nucleotide sequence ID" value="NC_014364.1"/>
</dbReference>
<organism evidence="9 10">
    <name type="scientific">Sediminispirochaeta smaragdinae (strain DSM 11293 / JCM 15392 / SEBR 4228)</name>
    <name type="common">Spirochaeta smaragdinae</name>
    <dbReference type="NCBI Taxonomy" id="573413"/>
    <lineage>
        <taxon>Bacteria</taxon>
        <taxon>Pseudomonadati</taxon>
        <taxon>Spirochaetota</taxon>
        <taxon>Spirochaetia</taxon>
        <taxon>Spirochaetales</taxon>
        <taxon>Spirochaetaceae</taxon>
        <taxon>Sediminispirochaeta</taxon>
    </lineage>
</organism>
<dbReference type="EMBL" id="CP002116">
    <property type="protein sequence ID" value="ADK79375.1"/>
    <property type="molecule type" value="Genomic_DNA"/>
</dbReference>
<dbReference type="PANTHER" id="PTHR32196:SF21">
    <property type="entry name" value="ABC TRANSPORTER PERMEASE PROTEIN YPHD-RELATED"/>
    <property type="match status" value="1"/>
</dbReference>
<evidence type="ECO:0000313" key="9">
    <source>
        <dbReference type="EMBL" id="ADK79375.1"/>
    </source>
</evidence>
<protein>
    <submittedName>
        <fullName evidence="9">Inner-membrane translocator</fullName>
    </submittedName>
</protein>
<feature type="transmembrane region" description="Helical" evidence="8">
    <location>
        <begin position="7"/>
        <end position="26"/>
    </location>
</feature>
<dbReference type="PANTHER" id="PTHR32196">
    <property type="entry name" value="ABC TRANSPORTER PERMEASE PROTEIN YPHD-RELATED-RELATED"/>
    <property type="match status" value="1"/>
</dbReference>
<comment type="subcellular location">
    <subcellularLocation>
        <location evidence="1">Cell membrane</location>
        <topology evidence="1">Multi-pass membrane protein</topology>
    </subcellularLocation>
</comment>
<dbReference type="CDD" id="cd06579">
    <property type="entry name" value="TM_PBP1_transp_AraH_like"/>
    <property type="match status" value="1"/>
</dbReference>
<evidence type="ECO:0000256" key="3">
    <source>
        <dbReference type="ARBA" id="ARBA00022475"/>
    </source>
</evidence>
<evidence type="ECO:0000256" key="5">
    <source>
        <dbReference type="ARBA" id="ARBA00022692"/>
    </source>
</evidence>
<keyword evidence="7 8" id="KW-0472">Membrane</keyword>
<feature type="transmembrane region" description="Helical" evidence="8">
    <location>
        <begin position="91"/>
        <end position="110"/>
    </location>
</feature>
<name>E1RA84_SEDSS</name>
<sequence length="325" mass="34522">MKRKELRVLTIIMVLSFVFMTVLNPRDFLRAGNFQGMAFQLPELGVLSLAMMIVMLTGGINLSIIATADLAGIVAAMILTIPKFGGVQAPGWLVMLALVGAIAAALLVGLLNGVLIAYIGVAPILTTLGTMTLINGITIVLTKGYVISGFPPAVRFIGNGMLLGIPFPLLLFGLLAVVMAIFLNRTPTGFNIYMYGSNDVATHFYGGNNAGIILRTYLVSGLLSGFAALIMISRFNSAKAGYGASYLLVTILAAVLGGVSSEGGFGRVSGLILSLVTLQIISSGLNLLRVSSFMTIAIWGFVMILVMVVNYYSDKRRERLLRTQG</sequence>
<keyword evidence="2" id="KW-0813">Transport</keyword>
<dbReference type="InterPro" id="IPR001851">
    <property type="entry name" value="ABC_transp_permease"/>
</dbReference>
<feature type="transmembrane region" description="Helical" evidence="8">
    <location>
        <begin position="46"/>
        <end position="79"/>
    </location>
</feature>
<evidence type="ECO:0000256" key="2">
    <source>
        <dbReference type="ARBA" id="ARBA00022448"/>
    </source>
</evidence>
<dbReference type="Proteomes" id="UP000002318">
    <property type="component" value="Chromosome"/>
</dbReference>
<feature type="transmembrane region" description="Helical" evidence="8">
    <location>
        <begin position="293"/>
        <end position="312"/>
    </location>
</feature>
<dbReference type="GO" id="GO:0022857">
    <property type="term" value="F:transmembrane transporter activity"/>
    <property type="evidence" value="ECO:0007669"/>
    <property type="project" value="InterPro"/>
</dbReference>
<evidence type="ECO:0000256" key="7">
    <source>
        <dbReference type="ARBA" id="ARBA00023136"/>
    </source>
</evidence>
<keyword evidence="4" id="KW-0997">Cell inner membrane</keyword>
<accession>E1RA84</accession>
<dbReference type="STRING" id="573413.Spirs_0218"/>
<dbReference type="eggNOG" id="COG1172">
    <property type="taxonomic scope" value="Bacteria"/>
</dbReference>
<feature type="transmembrane region" description="Helical" evidence="8">
    <location>
        <begin position="162"/>
        <end position="183"/>
    </location>
</feature>
<dbReference type="OrthoDB" id="9815820at2"/>
<dbReference type="AlphaFoldDB" id="E1RA84"/>
<evidence type="ECO:0000256" key="8">
    <source>
        <dbReference type="SAM" id="Phobius"/>
    </source>
</evidence>
<gene>
    <name evidence="9" type="ordered locus">Spirs_0218</name>
</gene>
<keyword evidence="10" id="KW-1185">Reference proteome</keyword>
<keyword evidence="5 8" id="KW-0812">Transmembrane</keyword>
<evidence type="ECO:0000256" key="6">
    <source>
        <dbReference type="ARBA" id="ARBA00022989"/>
    </source>
</evidence>
<feature type="transmembrane region" description="Helical" evidence="8">
    <location>
        <begin position="116"/>
        <end position="141"/>
    </location>
</feature>
<dbReference type="Pfam" id="PF02653">
    <property type="entry name" value="BPD_transp_2"/>
    <property type="match status" value="1"/>
</dbReference>
<evidence type="ECO:0000313" key="10">
    <source>
        <dbReference type="Proteomes" id="UP000002318"/>
    </source>
</evidence>
<keyword evidence="3" id="KW-1003">Cell membrane</keyword>
<dbReference type="KEGG" id="ssm:Spirs_0218"/>